<comment type="similarity">
    <text evidence="1 2">Belongs to the anti-sigma-factor antagonist family.</text>
</comment>
<proteinExistence type="inferred from homology"/>
<feature type="domain" description="STAS" evidence="3">
    <location>
        <begin position="17"/>
        <end position="114"/>
    </location>
</feature>
<dbReference type="SUPFAM" id="SSF52091">
    <property type="entry name" value="SpoIIaa-like"/>
    <property type="match status" value="1"/>
</dbReference>
<name>A0A917VRE0_9ACTN</name>
<dbReference type="EMBL" id="BMPQ01000033">
    <property type="protein sequence ID" value="GGL06652.1"/>
    <property type="molecule type" value="Genomic_DNA"/>
</dbReference>
<dbReference type="AlphaFoldDB" id="A0A917VRE0"/>
<sequence>MRDLHLNSIPAGSNCAVLQVAGEIDVYTAPTLREGIIDLLDKDVVHVITDMRNVDFLDSTGLGALVGSLKRLRTREGSLRLVIDSDRIHRIFRITGLDRVFSIHLSLQEAITADGHWRAAVEGGGHSIEEWCHRHELLPDQPGQAPD</sequence>
<evidence type="ECO:0000313" key="4">
    <source>
        <dbReference type="EMBL" id="GGL06652.1"/>
    </source>
</evidence>
<evidence type="ECO:0000259" key="3">
    <source>
        <dbReference type="PROSITE" id="PS50801"/>
    </source>
</evidence>
<comment type="caution">
    <text evidence="4">The sequence shown here is derived from an EMBL/GenBank/DDBJ whole genome shotgun (WGS) entry which is preliminary data.</text>
</comment>
<reference evidence="4" key="1">
    <citation type="journal article" date="2014" name="Int. J. Syst. Evol. Microbiol.">
        <title>Complete genome sequence of Corynebacterium casei LMG S-19264T (=DSM 44701T), isolated from a smear-ripened cheese.</title>
        <authorList>
            <consortium name="US DOE Joint Genome Institute (JGI-PGF)"/>
            <person name="Walter F."/>
            <person name="Albersmeier A."/>
            <person name="Kalinowski J."/>
            <person name="Ruckert C."/>
        </authorList>
    </citation>
    <scope>NUCLEOTIDE SEQUENCE</scope>
    <source>
        <strain evidence="4">JCM 3035</strain>
    </source>
</reference>
<dbReference type="InterPro" id="IPR002645">
    <property type="entry name" value="STAS_dom"/>
</dbReference>
<dbReference type="PROSITE" id="PS50801">
    <property type="entry name" value="STAS"/>
    <property type="match status" value="1"/>
</dbReference>
<organism evidence="4 5">
    <name type="scientific">Streptomyces flaveus</name>
    <dbReference type="NCBI Taxonomy" id="66370"/>
    <lineage>
        <taxon>Bacteria</taxon>
        <taxon>Bacillati</taxon>
        <taxon>Actinomycetota</taxon>
        <taxon>Actinomycetes</taxon>
        <taxon>Kitasatosporales</taxon>
        <taxon>Streptomycetaceae</taxon>
        <taxon>Streptomyces</taxon>
        <taxon>Streptomyces aurantiacus group</taxon>
    </lineage>
</organism>
<dbReference type="Pfam" id="PF01740">
    <property type="entry name" value="STAS"/>
    <property type="match status" value="1"/>
</dbReference>
<dbReference type="Proteomes" id="UP000637788">
    <property type="component" value="Unassembled WGS sequence"/>
</dbReference>
<dbReference type="GO" id="GO:0043856">
    <property type="term" value="F:anti-sigma factor antagonist activity"/>
    <property type="evidence" value="ECO:0007669"/>
    <property type="project" value="InterPro"/>
</dbReference>
<reference evidence="4" key="2">
    <citation type="submission" date="2020-09" db="EMBL/GenBank/DDBJ databases">
        <authorList>
            <person name="Sun Q."/>
            <person name="Ohkuma M."/>
        </authorList>
    </citation>
    <scope>NUCLEOTIDE SEQUENCE</scope>
    <source>
        <strain evidence="4">JCM 3035</strain>
    </source>
</reference>
<dbReference type="NCBIfam" id="TIGR00377">
    <property type="entry name" value="ant_ant_sig"/>
    <property type="match status" value="1"/>
</dbReference>
<dbReference type="PANTHER" id="PTHR33495:SF2">
    <property type="entry name" value="ANTI-SIGMA FACTOR ANTAGONIST TM_1081-RELATED"/>
    <property type="match status" value="1"/>
</dbReference>
<evidence type="ECO:0000256" key="2">
    <source>
        <dbReference type="RuleBase" id="RU003749"/>
    </source>
</evidence>
<evidence type="ECO:0000256" key="1">
    <source>
        <dbReference type="ARBA" id="ARBA00009013"/>
    </source>
</evidence>
<accession>A0A917VRE0</accession>
<keyword evidence="5" id="KW-1185">Reference proteome</keyword>
<protein>
    <recommendedName>
        <fullName evidence="2">Anti-sigma factor antagonist</fullName>
    </recommendedName>
</protein>
<gene>
    <name evidence="4" type="primary">rsbV</name>
    <name evidence="4" type="ORF">GCM10010094_79330</name>
</gene>
<evidence type="ECO:0000313" key="5">
    <source>
        <dbReference type="Proteomes" id="UP000637788"/>
    </source>
</evidence>
<dbReference type="InterPro" id="IPR036513">
    <property type="entry name" value="STAS_dom_sf"/>
</dbReference>
<dbReference type="Gene3D" id="3.30.750.24">
    <property type="entry name" value="STAS domain"/>
    <property type="match status" value="1"/>
</dbReference>
<dbReference type="InterPro" id="IPR003658">
    <property type="entry name" value="Anti-sigma_ant"/>
</dbReference>
<dbReference type="CDD" id="cd07043">
    <property type="entry name" value="STAS_anti-anti-sigma_factors"/>
    <property type="match status" value="1"/>
</dbReference>
<dbReference type="PANTHER" id="PTHR33495">
    <property type="entry name" value="ANTI-SIGMA FACTOR ANTAGONIST TM_1081-RELATED-RELATED"/>
    <property type="match status" value="1"/>
</dbReference>